<keyword evidence="13 16" id="KW-0496">Mitochondrion</keyword>
<dbReference type="GO" id="GO:0015990">
    <property type="term" value="P:electron transport coupled proton transport"/>
    <property type="evidence" value="ECO:0007669"/>
    <property type="project" value="TreeGrafter"/>
</dbReference>
<feature type="transmembrane region" description="Helical" evidence="16">
    <location>
        <begin position="148"/>
        <end position="167"/>
    </location>
</feature>
<dbReference type="RefSeq" id="YP_007317425.1">
    <property type="nucleotide sequence ID" value="NC_020028.1"/>
</dbReference>
<dbReference type="GeneID" id="14412058"/>
<comment type="catalytic activity">
    <reaction evidence="15 16">
        <text>a ubiquinone + NADH + 5 H(+)(in) = a ubiquinol + NAD(+) + 4 H(+)(out)</text>
        <dbReference type="Rhea" id="RHEA:29091"/>
        <dbReference type="Rhea" id="RHEA-COMP:9565"/>
        <dbReference type="Rhea" id="RHEA-COMP:9566"/>
        <dbReference type="ChEBI" id="CHEBI:15378"/>
        <dbReference type="ChEBI" id="CHEBI:16389"/>
        <dbReference type="ChEBI" id="CHEBI:17976"/>
        <dbReference type="ChEBI" id="CHEBI:57540"/>
        <dbReference type="ChEBI" id="CHEBI:57945"/>
        <dbReference type="EC" id="7.1.1.2"/>
    </reaction>
</comment>
<dbReference type="GO" id="GO:0003954">
    <property type="term" value="F:NADH dehydrogenase activity"/>
    <property type="evidence" value="ECO:0007669"/>
    <property type="project" value="TreeGrafter"/>
</dbReference>
<proteinExistence type="inferred from homology"/>
<keyword evidence="12 16" id="KW-0830">Ubiquinone</keyword>
<dbReference type="PRINTS" id="PR01437">
    <property type="entry name" value="NUOXDRDTASE4"/>
</dbReference>
<protein>
    <recommendedName>
        <fullName evidence="4 16">NADH-ubiquinone oxidoreductase chain 4</fullName>
        <ecNumber evidence="3 16">7.1.1.2</ecNumber>
    </recommendedName>
</protein>
<evidence type="ECO:0000256" key="7">
    <source>
        <dbReference type="ARBA" id="ARBA00022692"/>
    </source>
</evidence>
<evidence type="ECO:0000313" key="18">
    <source>
        <dbReference type="EMBL" id="AGA63952.1"/>
    </source>
</evidence>
<feature type="transmembrane region" description="Helical" evidence="16">
    <location>
        <begin position="221"/>
        <end position="244"/>
    </location>
</feature>
<dbReference type="PANTHER" id="PTHR43507">
    <property type="entry name" value="NADH-UBIQUINONE OXIDOREDUCTASE CHAIN 4"/>
    <property type="match status" value="1"/>
</dbReference>
<dbReference type="GO" id="GO:0048039">
    <property type="term" value="F:ubiquinone binding"/>
    <property type="evidence" value="ECO:0007669"/>
    <property type="project" value="TreeGrafter"/>
</dbReference>
<dbReference type="AlphaFoldDB" id="L0ETL6"/>
<dbReference type="PANTHER" id="PTHR43507:SF20">
    <property type="entry name" value="NADH-UBIQUINONE OXIDOREDUCTASE CHAIN 4"/>
    <property type="match status" value="1"/>
</dbReference>
<evidence type="ECO:0000256" key="11">
    <source>
        <dbReference type="ARBA" id="ARBA00023027"/>
    </source>
</evidence>
<evidence type="ECO:0000256" key="3">
    <source>
        <dbReference type="ARBA" id="ARBA00012944"/>
    </source>
</evidence>
<evidence type="ECO:0000256" key="1">
    <source>
        <dbReference type="ARBA" id="ARBA00004225"/>
    </source>
</evidence>
<dbReference type="Pfam" id="PF00361">
    <property type="entry name" value="Proton_antipo_M"/>
    <property type="match status" value="1"/>
</dbReference>
<reference evidence="18" key="1">
    <citation type="journal article" date="2013" name="Mitochondrial DNA">
        <title>The complete mitochondrial genome of the pen shell Atrina pectinata (Mollusca: Bivalvia: Pinnidae):The first representative from the family Pinnidae.</title>
        <authorList>
            <person name="Yan J.K."/>
            <person name="Wu B."/>
            <person name="Yang A.G."/>
            <person name="Zhou L.Q."/>
            <person name="Liu Z.H."/>
        </authorList>
    </citation>
    <scope>NUCLEOTIDE SEQUENCE</scope>
</reference>
<feature type="transmembrane region" description="Helical" evidence="16">
    <location>
        <begin position="250"/>
        <end position="270"/>
    </location>
</feature>
<keyword evidence="11 16" id="KW-0520">NAD</keyword>
<feature type="domain" description="NADH:quinone oxidoreductase/Mrp antiporter transmembrane" evidence="17">
    <location>
        <begin position="111"/>
        <end position="394"/>
    </location>
</feature>
<dbReference type="EMBL" id="KC153059">
    <property type="protein sequence ID" value="AGA63952.1"/>
    <property type="molecule type" value="Genomic_DNA"/>
</dbReference>
<feature type="transmembrane region" description="Helical" evidence="16">
    <location>
        <begin position="21"/>
        <end position="42"/>
    </location>
</feature>
<evidence type="ECO:0000256" key="8">
    <source>
        <dbReference type="ARBA" id="ARBA00022967"/>
    </source>
</evidence>
<keyword evidence="8" id="KW-1278">Translocase</keyword>
<comment type="function">
    <text evidence="16">Core subunit of the mitochondrial membrane respiratory chain NADH dehydrogenase (Complex I) which catalyzes electron transfer from NADH through the respiratory chain, using ubiquinone as an electron acceptor. Essential for the catalytic activity and assembly of complex I.</text>
</comment>
<feature type="transmembrane region" description="Helical" evidence="16">
    <location>
        <begin position="62"/>
        <end position="81"/>
    </location>
</feature>
<dbReference type="GO" id="GO:0008137">
    <property type="term" value="F:NADH dehydrogenase (ubiquinone) activity"/>
    <property type="evidence" value="ECO:0007669"/>
    <property type="project" value="UniProtKB-UniRule"/>
</dbReference>
<dbReference type="GO" id="GO:0042773">
    <property type="term" value="P:ATP synthesis coupled electron transport"/>
    <property type="evidence" value="ECO:0007669"/>
    <property type="project" value="InterPro"/>
</dbReference>
<keyword evidence="7 16" id="KW-0812">Transmembrane</keyword>
<feature type="transmembrane region" description="Helical" evidence="16">
    <location>
        <begin position="302"/>
        <end position="323"/>
    </location>
</feature>
<geneLocation type="mitochondrion" evidence="18"/>
<comment type="similarity">
    <text evidence="2 16">Belongs to the complex I subunit 4 family.</text>
</comment>
<evidence type="ECO:0000256" key="9">
    <source>
        <dbReference type="ARBA" id="ARBA00022982"/>
    </source>
</evidence>
<feature type="transmembrane region" description="Helical" evidence="16">
    <location>
        <begin position="277"/>
        <end position="296"/>
    </location>
</feature>
<feature type="transmembrane region" description="Helical" evidence="16">
    <location>
        <begin position="93"/>
        <end position="112"/>
    </location>
</feature>
<evidence type="ECO:0000256" key="14">
    <source>
        <dbReference type="ARBA" id="ARBA00023136"/>
    </source>
</evidence>
<dbReference type="CTD" id="4538"/>
<evidence type="ECO:0000256" key="5">
    <source>
        <dbReference type="ARBA" id="ARBA00022448"/>
    </source>
</evidence>
<keyword evidence="9 16" id="KW-0249">Electron transport</keyword>
<gene>
    <name evidence="18" type="primary">ND4</name>
</gene>
<evidence type="ECO:0000256" key="6">
    <source>
        <dbReference type="ARBA" id="ARBA00022660"/>
    </source>
</evidence>
<organism evidence="18">
    <name type="scientific">Atrina pectinata</name>
    <name type="common">Comb pen shell</name>
    <name type="synonym">Pinna pectinata</name>
    <dbReference type="NCBI Taxonomy" id="49198"/>
    <lineage>
        <taxon>Eukaryota</taxon>
        <taxon>Metazoa</taxon>
        <taxon>Spiralia</taxon>
        <taxon>Lophotrochozoa</taxon>
        <taxon>Mollusca</taxon>
        <taxon>Bivalvia</taxon>
        <taxon>Autobranchia</taxon>
        <taxon>Pteriomorphia</taxon>
        <taxon>Pterioida</taxon>
        <taxon>Pinnoidea</taxon>
        <taxon>Pinnidae</taxon>
        <taxon>Atrina</taxon>
    </lineage>
</organism>
<dbReference type="InterPro" id="IPR003918">
    <property type="entry name" value="NADH_UbQ_OxRdtase"/>
</dbReference>
<evidence type="ECO:0000256" key="4">
    <source>
        <dbReference type="ARBA" id="ARBA00021006"/>
    </source>
</evidence>
<keyword evidence="14 16" id="KW-0472">Membrane</keyword>
<keyword evidence="10 16" id="KW-1133">Transmembrane helix</keyword>
<feature type="transmembrane region" description="Helical" evidence="16">
    <location>
        <begin position="118"/>
        <end position="136"/>
    </location>
</feature>
<name>L0ETL6_ATRPE</name>
<evidence type="ECO:0000256" key="16">
    <source>
        <dbReference type="RuleBase" id="RU003297"/>
    </source>
</evidence>
<feature type="transmembrane region" description="Helical" evidence="16">
    <location>
        <begin position="430"/>
        <end position="451"/>
    </location>
</feature>
<dbReference type="GO" id="GO:0031966">
    <property type="term" value="C:mitochondrial membrane"/>
    <property type="evidence" value="ECO:0007669"/>
    <property type="project" value="UniProtKB-SubCell"/>
</dbReference>
<evidence type="ECO:0000256" key="2">
    <source>
        <dbReference type="ARBA" id="ARBA00009025"/>
    </source>
</evidence>
<accession>L0ETL6</accession>
<comment type="subcellular location">
    <subcellularLocation>
        <location evidence="1 16">Mitochondrion membrane</location>
        <topology evidence="1 16">Multi-pass membrane protein</topology>
    </subcellularLocation>
</comment>
<dbReference type="InterPro" id="IPR001750">
    <property type="entry name" value="ND/Mrp_TM"/>
</dbReference>
<keyword evidence="6 16" id="KW-0679">Respiratory chain</keyword>
<feature type="transmembrane region" description="Helical" evidence="16">
    <location>
        <begin position="372"/>
        <end position="396"/>
    </location>
</feature>
<sequence>MCGMWGVYLTMVLMYQWTKEARWFLTIWFMLLSAFLTLFDGVPWGGVKCVLECSMVAVDLGSYLFILLSAWLGGMVLLISMRGVLHKDVNSGLYLLSLTSLTFILSLCFMSSDVLWFYVFYEASLIPISVLILSWGDQPERLDAARYMVCYTIMCSAPLFFGFMSLSVKYGSFFMWFVMFKPMLPSLMWVILSLGLLVKLPIFPLHVWLPKAHVEAPVGGSLLLAGVLLKMGGYGLFRVMMAYGYVIEKFGYVVISFCFWGGVYTSMLCIRQVDVKALIAYSSVGHMGVACAGIYTSTEMGWNASMGLMIVHAFVSCGLFTLASYGYEVVKSRSIFLMKGLCSIYPSMSAFWFLFCFLNMGCPPSLGVLSEIMISGVMISMGGFLALLPIVVLLFFGGGYNLYLYSETQHGASMEGGYVSKYNVSDYNGLIGFLFWSLVLVFKGGLIVGWVF</sequence>
<feature type="transmembrane region" description="Helical" evidence="16">
    <location>
        <begin position="187"/>
        <end position="209"/>
    </location>
</feature>
<evidence type="ECO:0000256" key="12">
    <source>
        <dbReference type="ARBA" id="ARBA00023075"/>
    </source>
</evidence>
<evidence type="ECO:0000259" key="17">
    <source>
        <dbReference type="Pfam" id="PF00361"/>
    </source>
</evidence>
<dbReference type="EC" id="7.1.1.2" evidence="3 16"/>
<keyword evidence="5 16" id="KW-0813">Transport</keyword>
<evidence type="ECO:0000256" key="15">
    <source>
        <dbReference type="ARBA" id="ARBA00049551"/>
    </source>
</evidence>
<evidence type="ECO:0000256" key="10">
    <source>
        <dbReference type="ARBA" id="ARBA00022989"/>
    </source>
</evidence>
<evidence type="ECO:0000256" key="13">
    <source>
        <dbReference type="ARBA" id="ARBA00023128"/>
    </source>
</evidence>